<accession>A0A8J5QGU9</accession>
<dbReference type="PANTHER" id="PTHR37811:SF2">
    <property type="entry name" value="ABM DOMAIN-CONTAINING PROTEIN"/>
    <property type="match status" value="1"/>
</dbReference>
<dbReference type="InterPro" id="IPR052936">
    <property type="entry name" value="Jasmonate_Hydroxylase-like"/>
</dbReference>
<dbReference type="EMBL" id="JAGSYN010000270">
    <property type="protein sequence ID" value="KAG7661042.1"/>
    <property type="molecule type" value="Genomic_DNA"/>
</dbReference>
<dbReference type="Proteomes" id="UP000694255">
    <property type="component" value="Unassembled WGS sequence"/>
</dbReference>
<dbReference type="AlphaFoldDB" id="A0A8J5QGU9"/>
<dbReference type="InterPro" id="IPR007138">
    <property type="entry name" value="ABM_dom"/>
</dbReference>
<comment type="caution">
    <text evidence="2">The sequence shown here is derived from an EMBL/GenBank/DDBJ whole genome shotgun (WGS) entry which is preliminary data.</text>
</comment>
<evidence type="ECO:0000313" key="2">
    <source>
        <dbReference type="EMBL" id="KAG7661042.1"/>
    </source>
</evidence>
<reference evidence="2 3" key="1">
    <citation type="journal article" date="2021" name="DNA Res.">
        <title>Genome analysis of Candida subhashii reveals its hybrid nature and dual mitochondrial genome conformations.</title>
        <authorList>
            <person name="Mixao V."/>
            <person name="Hegedusova E."/>
            <person name="Saus E."/>
            <person name="Pryszcz L.P."/>
            <person name="Cillingova A."/>
            <person name="Nosek J."/>
            <person name="Gabaldon T."/>
        </authorList>
    </citation>
    <scope>NUCLEOTIDE SEQUENCE [LARGE SCALE GENOMIC DNA]</scope>
    <source>
        <strain evidence="2 3">CBS 10753</strain>
    </source>
</reference>
<proteinExistence type="predicted"/>
<name>A0A8J5QGU9_9ASCO</name>
<evidence type="ECO:0000259" key="1">
    <source>
        <dbReference type="PROSITE" id="PS51725"/>
    </source>
</evidence>
<dbReference type="PANTHER" id="PTHR37811">
    <property type="entry name" value="BLL5343 PROTEIN"/>
    <property type="match status" value="1"/>
</dbReference>
<dbReference type="PROSITE" id="PS51725">
    <property type="entry name" value="ABM"/>
    <property type="match status" value="1"/>
</dbReference>
<dbReference type="GeneID" id="73472214"/>
<keyword evidence="3" id="KW-1185">Reference proteome</keyword>
<feature type="domain" description="ABM" evidence="1">
    <location>
        <begin position="12"/>
        <end position="100"/>
    </location>
</feature>
<sequence length="115" mass="13577">MSSVKTPETPYYMVSLKYKLNPGVEGEYQSLNKELEEMSDKQPGFLGMEEVTDTKDNTTINLSYWKDEDSIVNWKHNSKHLQAQEKARTDFYSHYEFRIAKVERDYEFTSHKASH</sequence>
<gene>
    <name evidence="2" type="ORF">J8A68_005414</name>
</gene>
<dbReference type="RefSeq" id="XP_049261275.1">
    <property type="nucleotide sequence ID" value="XM_049409478.1"/>
</dbReference>
<organism evidence="2 3">
    <name type="scientific">[Candida] subhashii</name>
    <dbReference type="NCBI Taxonomy" id="561895"/>
    <lineage>
        <taxon>Eukaryota</taxon>
        <taxon>Fungi</taxon>
        <taxon>Dikarya</taxon>
        <taxon>Ascomycota</taxon>
        <taxon>Saccharomycotina</taxon>
        <taxon>Pichiomycetes</taxon>
        <taxon>Debaryomycetaceae</taxon>
        <taxon>Spathaspora</taxon>
    </lineage>
</organism>
<dbReference type="Pfam" id="PF03992">
    <property type="entry name" value="ABM"/>
    <property type="match status" value="1"/>
</dbReference>
<evidence type="ECO:0000313" key="3">
    <source>
        <dbReference type="Proteomes" id="UP000694255"/>
    </source>
</evidence>
<protein>
    <recommendedName>
        <fullName evidence="1">ABM domain-containing protein</fullName>
    </recommendedName>
</protein>
<dbReference type="OrthoDB" id="10263341at2759"/>